<accession>A0A4Y8ZL90</accession>
<keyword evidence="2" id="KW-0255">Endonuclease</keyword>
<dbReference type="InterPro" id="IPR007569">
    <property type="entry name" value="DUF559"/>
</dbReference>
<organism evidence="2 3">
    <name type="scientific">Sphingomonas parva</name>
    <dbReference type="NCBI Taxonomy" id="2555898"/>
    <lineage>
        <taxon>Bacteria</taxon>
        <taxon>Pseudomonadati</taxon>
        <taxon>Pseudomonadota</taxon>
        <taxon>Alphaproteobacteria</taxon>
        <taxon>Sphingomonadales</taxon>
        <taxon>Sphingomonadaceae</taxon>
        <taxon>Sphingomonas</taxon>
    </lineage>
</organism>
<keyword evidence="3" id="KW-1185">Reference proteome</keyword>
<proteinExistence type="predicted"/>
<dbReference type="OrthoDB" id="9798754at2"/>
<dbReference type="Pfam" id="PF04480">
    <property type="entry name" value="DUF559"/>
    <property type="match status" value="1"/>
</dbReference>
<reference evidence="2 3" key="1">
    <citation type="submission" date="2019-03" db="EMBL/GenBank/DDBJ databases">
        <title>Genome sequence of Sphingomonas sp. 17J27-24.</title>
        <authorList>
            <person name="Kim M."/>
            <person name="Maeng S."/>
            <person name="Sathiyaraj S."/>
        </authorList>
    </citation>
    <scope>NUCLEOTIDE SEQUENCE [LARGE SCALE GENOMIC DNA]</scope>
    <source>
        <strain evidence="2 3">17J27-24</strain>
    </source>
</reference>
<dbReference type="Proteomes" id="UP000298213">
    <property type="component" value="Unassembled WGS sequence"/>
</dbReference>
<gene>
    <name evidence="2" type="ORF">E2493_18460</name>
</gene>
<dbReference type="GO" id="GO:0004519">
    <property type="term" value="F:endonuclease activity"/>
    <property type="evidence" value="ECO:0007669"/>
    <property type="project" value="UniProtKB-KW"/>
</dbReference>
<dbReference type="SUPFAM" id="SSF52980">
    <property type="entry name" value="Restriction endonuclease-like"/>
    <property type="match status" value="1"/>
</dbReference>
<evidence type="ECO:0000259" key="1">
    <source>
        <dbReference type="Pfam" id="PF04480"/>
    </source>
</evidence>
<name>A0A4Y8ZL90_9SPHN</name>
<dbReference type="AlphaFoldDB" id="A0A4Y8ZL90"/>
<keyword evidence="2" id="KW-0540">Nuclease</keyword>
<dbReference type="EMBL" id="SPDV01000055">
    <property type="protein sequence ID" value="TFI56744.1"/>
    <property type="molecule type" value="Genomic_DNA"/>
</dbReference>
<dbReference type="PANTHER" id="PTHR38590">
    <property type="entry name" value="BLL0828 PROTEIN"/>
    <property type="match status" value="1"/>
</dbReference>
<dbReference type="RefSeq" id="WP_135089858.1">
    <property type="nucleotide sequence ID" value="NZ_SPDV01000055.1"/>
</dbReference>
<dbReference type="PANTHER" id="PTHR38590:SF1">
    <property type="entry name" value="BLL0828 PROTEIN"/>
    <property type="match status" value="1"/>
</dbReference>
<comment type="caution">
    <text evidence="2">The sequence shown here is derived from an EMBL/GenBank/DDBJ whole genome shotgun (WGS) entry which is preliminary data.</text>
</comment>
<sequence>MRRRPATDLISPARRLRKHSTDAERRIWRLLRENFREWRFRRQVPLRTFIVDFASHPAKLVIEADGGHHGGDADIQRDRLLADEGYGVLRFWNHDVLGNSEGVSLKIAAALHERHPHPNPPPSRGRE</sequence>
<feature type="domain" description="DUF559" evidence="1">
    <location>
        <begin position="11"/>
        <end position="111"/>
    </location>
</feature>
<dbReference type="InterPro" id="IPR011335">
    <property type="entry name" value="Restrct_endonuc-II-like"/>
</dbReference>
<protein>
    <submittedName>
        <fullName evidence="2">Endonuclease domain-containing protein</fullName>
    </submittedName>
</protein>
<keyword evidence="2" id="KW-0378">Hydrolase</keyword>
<dbReference type="InterPro" id="IPR047216">
    <property type="entry name" value="Endonuclease_DUF559_bact"/>
</dbReference>
<dbReference type="Gene3D" id="3.40.960.10">
    <property type="entry name" value="VSR Endonuclease"/>
    <property type="match status" value="1"/>
</dbReference>
<evidence type="ECO:0000313" key="3">
    <source>
        <dbReference type="Proteomes" id="UP000298213"/>
    </source>
</evidence>
<dbReference type="CDD" id="cd01038">
    <property type="entry name" value="Endonuclease_DUF559"/>
    <property type="match status" value="1"/>
</dbReference>
<evidence type="ECO:0000313" key="2">
    <source>
        <dbReference type="EMBL" id="TFI56744.1"/>
    </source>
</evidence>